<evidence type="ECO:0000256" key="8">
    <source>
        <dbReference type="PROSITE-ProRule" id="PRU00284"/>
    </source>
</evidence>
<keyword evidence="3 9" id="KW-0812">Transmembrane</keyword>
<dbReference type="Gene3D" id="3.30.450.20">
    <property type="entry name" value="PAS domain"/>
    <property type="match status" value="1"/>
</dbReference>
<dbReference type="InterPro" id="IPR003660">
    <property type="entry name" value="HAMP_dom"/>
</dbReference>
<evidence type="ECO:0000256" key="4">
    <source>
        <dbReference type="ARBA" id="ARBA00022989"/>
    </source>
</evidence>
<keyword evidence="13" id="KW-1185">Reference proteome</keyword>
<keyword evidence="5 9" id="KW-0472">Membrane</keyword>
<keyword evidence="4 9" id="KW-1133">Transmembrane helix</keyword>
<dbReference type="PRINTS" id="PR00260">
    <property type="entry name" value="CHEMTRNSDUCR"/>
</dbReference>
<evidence type="ECO:0000313" key="12">
    <source>
        <dbReference type="EMBL" id="BCS81416.1"/>
    </source>
</evidence>
<evidence type="ECO:0000256" key="7">
    <source>
        <dbReference type="ARBA" id="ARBA00029447"/>
    </source>
</evidence>
<dbReference type="EMBL" id="AP024480">
    <property type="protein sequence ID" value="BCS81416.1"/>
    <property type="molecule type" value="Genomic_DNA"/>
</dbReference>
<dbReference type="SMART" id="SM01049">
    <property type="entry name" value="Cache_2"/>
    <property type="match status" value="1"/>
</dbReference>
<dbReference type="CDD" id="cd06225">
    <property type="entry name" value="HAMP"/>
    <property type="match status" value="1"/>
</dbReference>
<dbReference type="PANTHER" id="PTHR32089:SF112">
    <property type="entry name" value="LYSOZYME-LIKE PROTEIN-RELATED"/>
    <property type="match status" value="1"/>
</dbReference>
<feature type="transmembrane region" description="Helical" evidence="9">
    <location>
        <begin position="195"/>
        <end position="214"/>
    </location>
</feature>
<evidence type="ECO:0000256" key="5">
    <source>
        <dbReference type="ARBA" id="ARBA00023136"/>
    </source>
</evidence>
<comment type="similarity">
    <text evidence="7">Belongs to the methyl-accepting chemotaxis (MCP) protein family.</text>
</comment>
<dbReference type="PANTHER" id="PTHR32089">
    <property type="entry name" value="METHYL-ACCEPTING CHEMOTAXIS PROTEIN MCPB"/>
    <property type="match status" value="1"/>
</dbReference>
<dbReference type="Gene3D" id="1.10.287.950">
    <property type="entry name" value="Methyl-accepting chemotaxis protein"/>
    <property type="match status" value="1"/>
</dbReference>
<dbReference type="InterPro" id="IPR004089">
    <property type="entry name" value="MCPsignal_dom"/>
</dbReference>
<dbReference type="Pfam" id="PF08269">
    <property type="entry name" value="dCache_2"/>
    <property type="match status" value="1"/>
</dbReference>
<evidence type="ECO:0000256" key="3">
    <source>
        <dbReference type="ARBA" id="ARBA00022692"/>
    </source>
</evidence>
<keyword evidence="6 8" id="KW-0807">Transducer</keyword>
<name>A0ABN6EDQ4_9FIRM</name>
<dbReference type="InterPro" id="IPR004090">
    <property type="entry name" value="Chemotax_Me-accpt_rcpt"/>
</dbReference>
<evidence type="ECO:0000256" key="2">
    <source>
        <dbReference type="ARBA" id="ARBA00022475"/>
    </source>
</evidence>
<dbReference type="Pfam" id="PF00015">
    <property type="entry name" value="MCPsignal"/>
    <property type="match status" value="1"/>
</dbReference>
<evidence type="ECO:0000256" key="1">
    <source>
        <dbReference type="ARBA" id="ARBA00004651"/>
    </source>
</evidence>
<evidence type="ECO:0000259" key="10">
    <source>
        <dbReference type="PROSITE" id="PS50111"/>
    </source>
</evidence>
<dbReference type="Proteomes" id="UP000663623">
    <property type="component" value="Chromosome"/>
</dbReference>
<dbReference type="RefSeq" id="WP_207178171.1">
    <property type="nucleotide sequence ID" value="NZ_AP024480.1"/>
</dbReference>
<gene>
    <name evidence="12" type="primary">mcp4</name>
    <name evidence="12" type="ORF">CaldiYA01_13760</name>
</gene>
<accession>A0ABN6EDQ4</accession>
<dbReference type="SUPFAM" id="SSF58104">
    <property type="entry name" value="Methyl-accepting chemotaxis protein (MCP) signaling domain"/>
    <property type="match status" value="1"/>
</dbReference>
<feature type="domain" description="Methyl-accepting transducer" evidence="10">
    <location>
        <begin position="285"/>
        <end position="549"/>
    </location>
</feature>
<evidence type="ECO:0000313" key="13">
    <source>
        <dbReference type="Proteomes" id="UP000663623"/>
    </source>
</evidence>
<sequence length="571" mass="64208">MFKNVKIRTKLVFLFSFIFLAFIVTLEAYIIPSVMTTIESQIKNKLKNVVQVAVSICENEYKLQQSGKKSQQQAQNTAKEIIRNLRYNATDYLWINDLQPKMVMHPFKKELEGQDLDNYKDPTGFKLFVAMVDIVKKKGEGFVKYQWEKPNTKKLYPKMSYVVLFKPWGWVVGTGIYIDDLVEYQNKIKMTIRSIAGLILLIAIFLIFSITLSLGRRLSQVEKMADQLSHFDLSKTDELKTISSDEIGKVMDAFITMSKNLKDMIKQIKDVASSVLDAAKELTSASSEIANVSEQIALAISDVAKGSSEQASSIEKSSEKLSSLSNSVQSIYEKMKEAYFSVQAVHQTINDGQELILSQEQNMNRVKEIWQDVQNIMTRFSEMSNEIVKITSFITNLSKEINLLALNASIEASRAGEAGKGFMVVANEIRKLSEQTSTSAKQIGILLKDIYQNIQTISNQFEVFNKSLETQDNITKQTKEVYLQILQFSKDLIEMINNVTKSAEIASSSISIISQEIANIASIAQETAAATQQTAASTEEQTATAQTIASTMKNLENLAQQMAKKVEIFKI</sequence>
<dbReference type="InterPro" id="IPR033480">
    <property type="entry name" value="sCache_2"/>
</dbReference>
<dbReference type="SMART" id="SM00283">
    <property type="entry name" value="MA"/>
    <property type="match status" value="1"/>
</dbReference>
<keyword evidence="2" id="KW-1003">Cell membrane</keyword>
<reference evidence="12 13" key="1">
    <citation type="submission" date="2021-02" db="EMBL/GenBank/DDBJ databases">
        <title>Nitrogen-fixing ability and nitrogen fixation related genes of thermophilic fermentative bacteria in the genus Caldicellulosiruptor.</title>
        <authorList>
            <person name="Chen Y."/>
            <person name="Nishihara A."/>
            <person name="Haruta S."/>
        </authorList>
    </citation>
    <scope>NUCLEOTIDE SEQUENCE [LARGE SCALE GENOMIC DNA]</scope>
    <source>
        <strain evidence="12 13">YA01</strain>
    </source>
</reference>
<protein>
    <submittedName>
        <fullName evidence="12">Methyl-accepting chemotaxis protein 4</fullName>
    </submittedName>
</protein>
<evidence type="ECO:0000259" key="11">
    <source>
        <dbReference type="PROSITE" id="PS50885"/>
    </source>
</evidence>
<proteinExistence type="inferred from homology"/>
<organism evidence="12 13">
    <name type="scientific">Caldicellulosiruptor diazotrophicus</name>
    <dbReference type="NCBI Taxonomy" id="2806205"/>
    <lineage>
        <taxon>Bacteria</taxon>
        <taxon>Bacillati</taxon>
        <taxon>Bacillota</taxon>
        <taxon>Bacillota incertae sedis</taxon>
        <taxon>Caldicellulosiruptorales</taxon>
        <taxon>Caldicellulosiruptoraceae</taxon>
        <taxon>Caldicellulosiruptor</taxon>
    </lineage>
</organism>
<evidence type="ECO:0000256" key="6">
    <source>
        <dbReference type="ARBA" id="ARBA00023224"/>
    </source>
</evidence>
<dbReference type="PROSITE" id="PS50885">
    <property type="entry name" value="HAMP"/>
    <property type="match status" value="1"/>
</dbReference>
<evidence type="ECO:0000256" key="9">
    <source>
        <dbReference type="SAM" id="Phobius"/>
    </source>
</evidence>
<dbReference type="InterPro" id="IPR004010">
    <property type="entry name" value="Double_Cache_2"/>
</dbReference>
<feature type="domain" description="HAMP" evidence="11">
    <location>
        <begin position="212"/>
        <end position="266"/>
    </location>
</feature>
<comment type="subcellular location">
    <subcellularLocation>
        <location evidence="1">Cell membrane</location>
        <topology evidence="1">Multi-pass membrane protein</topology>
    </subcellularLocation>
</comment>
<dbReference type="PROSITE" id="PS50111">
    <property type="entry name" value="CHEMOTAXIS_TRANSDUC_2"/>
    <property type="match status" value="1"/>
</dbReference>
<dbReference type="Gene3D" id="6.10.340.10">
    <property type="match status" value="1"/>
</dbReference>